<dbReference type="PROSITE" id="PS50931">
    <property type="entry name" value="HTH_LYSR"/>
    <property type="match status" value="1"/>
</dbReference>
<dbReference type="Gene3D" id="1.10.10.10">
    <property type="entry name" value="Winged helix-like DNA-binding domain superfamily/Winged helix DNA-binding domain"/>
    <property type="match status" value="1"/>
</dbReference>
<keyword evidence="7" id="KW-1185">Reference proteome</keyword>
<dbReference type="EMBL" id="VNFH01000004">
    <property type="protein sequence ID" value="TVU71239.1"/>
    <property type="molecule type" value="Genomic_DNA"/>
</dbReference>
<dbReference type="GO" id="GO:0003700">
    <property type="term" value="F:DNA-binding transcription factor activity"/>
    <property type="evidence" value="ECO:0007669"/>
    <property type="project" value="InterPro"/>
</dbReference>
<dbReference type="Pfam" id="PF00126">
    <property type="entry name" value="HTH_1"/>
    <property type="match status" value="1"/>
</dbReference>
<dbReference type="SUPFAM" id="SSF53850">
    <property type="entry name" value="Periplasmic binding protein-like II"/>
    <property type="match status" value="1"/>
</dbReference>
<dbReference type="Gene3D" id="3.40.190.290">
    <property type="match status" value="1"/>
</dbReference>
<protein>
    <submittedName>
        <fullName evidence="6">LysR family transcriptional regulator</fullName>
    </submittedName>
</protein>
<dbReference type="GO" id="GO:0010628">
    <property type="term" value="P:positive regulation of gene expression"/>
    <property type="evidence" value="ECO:0007669"/>
    <property type="project" value="TreeGrafter"/>
</dbReference>
<evidence type="ECO:0000256" key="1">
    <source>
        <dbReference type="ARBA" id="ARBA00009437"/>
    </source>
</evidence>
<dbReference type="SUPFAM" id="SSF46785">
    <property type="entry name" value="Winged helix' DNA-binding domain"/>
    <property type="match status" value="1"/>
</dbReference>
<keyword evidence="3" id="KW-0238">DNA-binding</keyword>
<keyword evidence="4" id="KW-0804">Transcription</keyword>
<dbReference type="STRING" id="553385.GCA_000591415_02738"/>
<dbReference type="InterPro" id="IPR036390">
    <property type="entry name" value="WH_DNA-bd_sf"/>
</dbReference>
<comment type="caution">
    <text evidence="6">The sequence shown here is derived from an EMBL/GenBank/DDBJ whole genome shotgun (WGS) entry which is preliminary data.</text>
</comment>
<dbReference type="Proteomes" id="UP000319941">
    <property type="component" value="Unassembled WGS sequence"/>
</dbReference>
<dbReference type="PRINTS" id="PR00039">
    <property type="entry name" value="HTHLYSR"/>
</dbReference>
<dbReference type="GO" id="GO:0043565">
    <property type="term" value="F:sequence-specific DNA binding"/>
    <property type="evidence" value="ECO:0007669"/>
    <property type="project" value="TreeGrafter"/>
</dbReference>
<reference evidence="6 7" key="1">
    <citation type="submission" date="2019-07" db="EMBL/GenBank/DDBJ databases">
        <title>Diversity of Bacteria from Kongsfjorden, Arctic.</title>
        <authorList>
            <person name="Yu Y."/>
        </authorList>
    </citation>
    <scope>NUCLEOTIDE SEQUENCE [LARGE SCALE GENOMIC DNA]</scope>
    <source>
        <strain evidence="6 7">SM1923</strain>
    </source>
</reference>
<sequence>MKLRHNLRQLQIFQEVVRTGSLSQAARRLALTQPAVSTAIANLEHEVGFLLFRRNHYGTQLTPEAVHLAEGVDKVLASVGHLDELTDGLRDGHAGKLTVAAMPGLSPTVMPKVMARYLMDYPNSRLSLQTFSSRKIAEWVAEGQFDLGVIEADAAVEELVLEEYRLCMTLAVPKGHRLAERTSLTPQDLAGETMITLDQHHQSTLKLARAFQQAGMTLQASIETHLFPSVAMLVNEGLGIALIDPVTAEAMLERRDCHLCVVPFVPTITLDVALITSRFHAVSRQGQRFMPYLREELADWQSRSEERHAITVQQAEGDATTTG</sequence>
<evidence type="ECO:0000256" key="2">
    <source>
        <dbReference type="ARBA" id="ARBA00023015"/>
    </source>
</evidence>
<accession>A0A558HQ32</accession>
<comment type="similarity">
    <text evidence="1">Belongs to the LysR transcriptional regulatory family.</text>
</comment>
<dbReference type="PANTHER" id="PTHR30427:SF1">
    <property type="entry name" value="TRANSCRIPTIONAL ACTIVATOR PROTEIN LYSR"/>
    <property type="match status" value="1"/>
</dbReference>
<dbReference type="PANTHER" id="PTHR30427">
    <property type="entry name" value="TRANSCRIPTIONAL ACTIVATOR PROTEIN LYSR"/>
    <property type="match status" value="1"/>
</dbReference>
<organism evidence="6 7">
    <name type="scientific">Cobetia crustatorum</name>
    <dbReference type="NCBI Taxonomy" id="553385"/>
    <lineage>
        <taxon>Bacteria</taxon>
        <taxon>Pseudomonadati</taxon>
        <taxon>Pseudomonadota</taxon>
        <taxon>Gammaproteobacteria</taxon>
        <taxon>Oceanospirillales</taxon>
        <taxon>Halomonadaceae</taxon>
        <taxon>Cobetia</taxon>
    </lineage>
</organism>
<proteinExistence type="inferred from homology"/>
<name>A0A558HQ32_9GAMM</name>
<feature type="domain" description="HTH lysR-type" evidence="5">
    <location>
        <begin position="5"/>
        <end position="62"/>
    </location>
</feature>
<dbReference type="InterPro" id="IPR000847">
    <property type="entry name" value="LysR_HTH_N"/>
</dbReference>
<gene>
    <name evidence="6" type="ORF">FQP86_06835</name>
</gene>
<dbReference type="InterPro" id="IPR036388">
    <property type="entry name" value="WH-like_DNA-bd_sf"/>
</dbReference>
<dbReference type="RefSeq" id="WP_144727068.1">
    <property type="nucleotide sequence ID" value="NZ_CAWOWR010000097.1"/>
</dbReference>
<evidence type="ECO:0000313" key="7">
    <source>
        <dbReference type="Proteomes" id="UP000319941"/>
    </source>
</evidence>
<evidence type="ECO:0000313" key="6">
    <source>
        <dbReference type="EMBL" id="TVU71239.1"/>
    </source>
</evidence>
<evidence type="ECO:0000259" key="5">
    <source>
        <dbReference type="PROSITE" id="PS50931"/>
    </source>
</evidence>
<dbReference type="Pfam" id="PF03466">
    <property type="entry name" value="LysR_substrate"/>
    <property type="match status" value="1"/>
</dbReference>
<keyword evidence="2" id="KW-0805">Transcription regulation</keyword>
<evidence type="ECO:0000256" key="4">
    <source>
        <dbReference type="ARBA" id="ARBA00023163"/>
    </source>
</evidence>
<evidence type="ECO:0000256" key="3">
    <source>
        <dbReference type="ARBA" id="ARBA00023125"/>
    </source>
</evidence>
<dbReference type="OrthoDB" id="6624490at2"/>
<dbReference type="InterPro" id="IPR005119">
    <property type="entry name" value="LysR_subst-bd"/>
</dbReference>
<dbReference type="AlphaFoldDB" id="A0A558HQ32"/>